<keyword evidence="5" id="KW-0732">Signal</keyword>
<evidence type="ECO:0000313" key="13">
    <source>
        <dbReference type="Proteomes" id="UP000242288"/>
    </source>
</evidence>
<comment type="subcellular location">
    <subcellularLocation>
        <location evidence="1 8">Cell outer membrane</location>
    </subcellularLocation>
</comment>
<evidence type="ECO:0000259" key="10">
    <source>
        <dbReference type="Pfam" id="PF03958"/>
    </source>
</evidence>
<dbReference type="Gene3D" id="3.30.1370.120">
    <property type="match status" value="1"/>
</dbReference>
<feature type="domain" description="Type II/III secretion system secretin-like" evidence="9">
    <location>
        <begin position="503"/>
        <end position="663"/>
    </location>
</feature>
<dbReference type="GO" id="GO:0009306">
    <property type="term" value="P:protein secretion"/>
    <property type="evidence" value="ECO:0007669"/>
    <property type="project" value="InterPro"/>
</dbReference>
<evidence type="ECO:0000256" key="5">
    <source>
        <dbReference type="ARBA" id="ARBA00022729"/>
    </source>
</evidence>
<protein>
    <submittedName>
        <fullName evidence="12">Uncharacterized protein</fullName>
    </submittedName>
</protein>
<dbReference type="AlphaFoldDB" id="A0A2J6WJB3"/>
<accession>A0A2J6WJB3</accession>
<proteinExistence type="inferred from homology"/>
<dbReference type="PROSITE" id="PS00875">
    <property type="entry name" value="T2SP_D"/>
    <property type="match status" value="1"/>
</dbReference>
<feature type="domain" description="NolW-like" evidence="10">
    <location>
        <begin position="340"/>
        <end position="402"/>
    </location>
</feature>
<dbReference type="Pfam" id="PF00263">
    <property type="entry name" value="Secretin"/>
    <property type="match status" value="1"/>
</dbReference>
<evidence type="ECO:0000313" key="12">
    <source>
        <dbReference type="EMBL" id="PMP70474.1"/>
    </source>
</evidence>
<dbReference type="InterPro" id="IPR013355">
    <property type="entry name" value="Pilus_4_PilQ"/>
</dbReference>
<dbReference type="InterPro" id="IPR049371">
    <property type="entry name" value="GspD-like_N0"/>
</dbReference>
<evidence type="ECO:0000256" key="8">
    <source>
        <dbReference type="RuleBase" id="RU004004"/>
    </source>
</evidence>
<dbReference type="InterPro" id="IPR004846">
    <property type="entry name" value="T2SS/T3SS_dom"/>
</dbReference>
<evidence type="ECO:0000256" key="6">
    <source>
        <dbReference type="ARBA" id="ARBA00023136"/>
    </source>
</evidence>
<comment type="similarity">
    <text evidence="2">Belongs to the bacterial secretin family. PilQ subfamily.</text>
</comment>
<dbReference type="InterPro" id="IPR004845">
    <property type="entry name" value="T2SS_GspD_CS"/>
</dbReference>
<name>A0A2J6WJB3_9BACT</name>
<evidence type="ECO:0000256" key="4">
    <source>
        <dbReference type="ARBA" id="ARBA00022692"/>
    </source>
</evidence>
<sequence length="665" mass="73445">MINKIFFILIFIFLFALNALAVEISNIITEGDTLKIKLTEKTEFNLLPCEDPFKIKIELKNTNPGILEKKMFLREGIVSEISAQVKDNNTEIELLVSEPVRPEIKMEDNILTVSFNSPPAQPSTATKIIEMAMDEKEEGFEISIQADNELPEPSVSKVDDYINVDFQGVSFEAETGNIPVSVKRQGDELILSFFFGKDFDVEPVYLGDEVILNVKKVKKLKVAKLEQEPSYETIIPNIKSEKPVSLDLQDADIVGVFRLLGDIGGYNIVIHPEVKGKVTLKLINVPWIKAIDVICKTFQLEKNFEGNIIRIAPIKVFQEEKKLEAETKDLFKKAEEEQIRIFVLKYAAVDKVKTTIEGSKILSPKGNISTDERTRTVIVRDVPSVLAQVASLIQDLDKPTRQILLETRIVEISSSFSKAFGFEWGIFWQPPDTRTTITGSVGASTTGTLQNSSINFAGVPGGITPLGVNLPASTGSVTSPTTAFTIGYINAARTLALDLRISALQQSGKGKVISNPKVITLDNQKAKIVQGASIPYGEKDVQSGQISTKFKDVAITVEATPHLIDDKSMLLDVNVVKEDLVEFVNIGGVYAPRTQKIEGNTKVSLKDGETLVIGGIYKKTDSTTESKVPGLGDIPLVGELFKSRGRDESLYEVMIFITPRILKYE</sequence>
<dbReference type="PANTHER" id="PTHR30604:SF1">
    <property type="entry name" value="DNA UTILIZATION PROTEIN HOFQ"/>
    <property type="match status" value="1"/>
</dbReference>
<dbReference type="InterPro" id="IPR001775">
    <property type="entry name" value="GspD/PilQ"/>
</dbReference>
<feature type="domain" description="GspD-like N0" evidence="11">
    <location>
        <begin position="246"/>
        <end position="280"/>
    </location>
</feature>
<dbReference type="InterPro" id="IPR051808">
    <property type="entry name" value="Type_IV_pilus_biogenesis"/>
</dbReference>
<organism evidence="12 13">
    <name type="scientific">Thermodesulfovibrio aggregans</name>
    <dbReference type="NCBI Taxonomy" id="86166"/>
    <lineage>
        <taxon>Bacteria</taxon>
        <taxon>Pseudomonadati</taxon>
        <taxon>Nitrospirota</taxon>
        <taxon>Thermodesulfovibrionia</taxon>
        <taxon>Thermodesulfovibrionales</taxon>
        <taxon>Thermodesulfovibrionaceae</taxon>
        <taxon>Thermodesulfovibrio</taxon>
    </lineage>
</organism>
<evidence type="ECO:0000256" key="7">
    <source>
        <dbReference type="ARBA" id="ARBA00023237"/>
    </source>
</evidence>
<dbReference type="Pfam" id="PF03958">
    <property type="entry name" value="Secretin_N"/>
    <property type="match status" value="1"/>
</dbReference>
<keyword evidence="6" id="KW-0472">Membrane</keyword>
<comment type="caution">
    <text evidence="12">The sequence shown here is derived from an EMBL/GenBank/DDBJ whole genome shotgun (WGS) entry which is preliminary data.</text>
</comment>
<dbReference type="Gene3D" id="3.30.1370.130">
    <property type="match status" value="1"/>
</dbReference>
<keyword evidence="3 8" id="KW-0813">Transport</keyword>
<dbReference type="PRINTS" id="PR00811">
    <property type="entry name" value="BCTERIALGSPD"/>
</dbReference>
<dbReference type="Proteomes" id="UP000242288">
    <property type="component" value="Unassembled WGS sequence"/>
</dbReference>
<keyword evidence="7" id="KW-0998">Cell outer membrane</keyword>
<evidence type="ECO:0000259" key="11">
    <source>
        <dbReference type="Pfam" id="PF21305"/>
    </source>
</evidence>
<dbReference type="InterPro" id="IPR038591">
    <property type="entry name" value="NolW-like_sf"/>
</dbReference>
<evidence type="ECO:0000256" key="1">
    <source>
        <dbReference type="ARBA" id="ARBA00004442"/>
    </source>
</evidence>
<dbReference type="GO" id="GO:0009279">
    <property type="term" value="C:cell outer membrane"/>
    <property type="evidence" value="ECO:0007669"/>
    <property type="project" value="UniProtKB-SubCell"/>
</dbReference>
<evidence type="ECO:0000256" key="2">
    <source>
        <dbReference type="ARBA" id="ARBA00006304"/>
    </source>
</evidence>
<dbReference type="NCBIfam" id="TIGR02515">
    <property type="entry name" value="IV_pilus_PilQ"/>
    <property type="match status" value="1"/>
</dbReference>
<keyword evidence="4" id="KW-0812">Transmembrane</keyword>
<dbReference type="EMBL" id="PNIO01000041">
    <property type="protein sequence ID" value="PMP70474.1"/>
    <property type="molecule type" value="Genomic_DNA"/>
</dbReference>
<reference evidence="12 13" key="1">
    <citation type="submission" date="2018-01" db="EMBL/GenBank/DDBJ databases">
        <title>Metagenomic assembled genomes from two thermal pools in the Uzon Caldera, Kamchatka, Russia.</title>
        <authorList>
            <person name="Wilkins L."/>
            <person name="Ettinger C."/>
        </authorList>
    </citation>
    <scope>NUCLEOTIDE SEQUENCE [LARGE SCALE GENOMIC DNA]</scope>
    <source>
        <strain evidence="12">ZAV-04</strain>
    </source>
</reference>
<dbReference type="Pfam" id="PF21305">
    <property type="entry name" value="type_II_gspD_N0"/>
    <property type="match status" value="1"/>
</dbReference>
<gene>
    <name evidence="12" type="ORF">C0186_05010</name>
</gene>
<evidence type="ECO:0000256" key="3">
    <source>
        <dbReference type="ARBA" id="ARBA00022448"/>
    </source>
</evidence>
<dbReference type="InterPro" id="IPR005644">
    <property type="entry name" value="NolW-like"/>
</dbReference>
<dbReference type="PANTHER" id="PTHR30604">
    <property type="entry name" value="PROTEIN TRANSPORT PROTEIN HOFQ"/>
    <property type="match status" value="1"/>
</dbReference>
<evidence type="ECO:0000259" key="9">
    <source>
        <dbReference type="Pfam" id="PF00263"/>
    </source>
</evidence>